<dbReference type="RefSeq" id="WP_130354138.1">
    <property type="nucleotide sequence ID" value="NZ_SGWY01000004.1"/>
</dbReference>
<evidence type="ECO:0000256" key="1">
    <source>
        <dbReference type="SAM" id="MobiDB-lite"/>
    </source>
</evidence>
<gene>
    <name evidence="4" type="ORF">EV187_3272</name>
</gene>
<sequence>MPELPPPPAADHRTAEAGWYPDPQAPDILRWWDGEEWSETDFTLPGAAGYPWWHQDAWRERFGPLSRVGSLFNLACCSVLLMVNLRLIGSSVTAFWIIPVILEAAFAAIAIRAWWPRNGVR</sequence>
<reference evidence="4 5" key="1">
    <citation type="submission" date="2019-02" db="EMBL/GenBank/DDBJ databases">
        <title>Genomic Encyclopedia of Type Strains, Phase IV (KMG-IV): sequencing the most valuable type-strain genomes for metagenomic binning, comparative biology and taxonomic classification.</title>
        <authorList>
            <person name="Goeker M."/>
        </authorList>
    </citation>
    <scope>NUCLEOTIDE SEQUENCE [LARGE SCALE GENOMIC DNA]</scope>
    <source>
        <strain evidence="4 5">DSM 43045</strain>
    </source>
</reference>
<dbReference type="AlphaFoldDB" id="A0A4V2EYL1"/>
<protein>
    <submittedName>
        <fullName evidence="4">Uncharacterized protein DUF2510</fullName>
    </submittedName>
</protein>
<dbReference type="Pfam" id="PF10708">
    <property type="entry name" value="DUF2510"/>
    <property type="match status" value="1"/>
</dbReference>
<proteinExistence type="predicted"/>
<evidence type="ECO:0000259" key="3">
    <source>
        <dbReference type="Pfam" id="PF10708"/>
    </source>
</evidence>
<evidence type="ECO:0000256" key="2">
    <source>
        <dbReference type="SAM" id="Phobius"/>
    </source>
</evidence>
<feature type="domain" description="DUF2510" evidence="3">
    <location>
        <begin position="17"/>
        <end position="39"/>
    </location>
</feature>
<evidence type="ECO:0000313" key="4">
    <source>
        <dbReference type="EMBL" id="RZS63370.1"/>
    </source>
</evidence>
<accession>A0A4V2EYL1</accession>
<keyword evidence="5" id="KW-1185">Reference proteome</keyword>
<keyword evidence="2" id="KW-1133">Transmembrane helix</keyword>
<dbReference type="EMBL" id="SGWY01000004">
    <property type="protein sequence ID" value="RZS63370.1"/>
    <property type="molecule type" value="Genomic_DNA"/>
</dbReference>
<feature type="transmembrane region" description="Helical" evidence="2">
    <location>
        <begin position="94"/>
        <end position="115"/>
    </location>
</feature>
<dbReference type="OrthoDB" id="5244233at2"/>
<organism evidence="4 5">
    <name type="scientific">Agromyces ramosus</name>
    <dbReference type="NCBI Taxonomy" id="33879"/>
    <lineage>
        <taxon>Bacteria</taxon>
        <taxon>Bacillati</taxon>
        <taxon>Actinomycetota</taxon>
        <taxon>Actinomycetes</taxon>
        <taxon>Micrococcales</taxon>
        <taxon>Microbacteriaceae</taxon>
        <taxon>Agromyces</taxon>
    </lineage>
</organism>
<dbReference type="Proteomes" id="UP000293289">
    <property type="component" value="Unassembled WGS sequence"/>
</dbReference>
<keyword evidence="2" id="KW-0472">Membrane</keyword>
<evidence type="ECO:0000313" key="5">
    <source>
        <dbReference type="Proteomes" id="UP000293289"/>
    </source>
</evidence>
<keyword evidence="2" id="KW-0812">Transmembrane</keyword>
<comment type="caution">
    <text evidence="4">The sequence shown here is derived from an EMBL/GenBank/DDBJ whole genome shotgun (WGS) entry which is preliminary data.</text>
</comment>
<dbReference type="InterPro" id="IPR018929">
    <property type="entry name" value="DUF2510"/>
</dbReference>
<name>A0A4V2EYL1_9MICO</name>
<feature type="region of interest" description="Disordered" evidence="1">
    <location>
        <begin position="1"/>
        <end position="21"/>
    </location>
</feature>